<dbReference type="GO" id="GO:0005524">
    <property type="term" value="F:ATP binding"/>
    <property type="evidence" value="ECO:0007669"/>
    <property type="project" value="InterPro"/>
</dbReference>
<name>A0A915D6Y0_9BILA</name>
<protein>
    <submittedName>
        <fullName evidence="4">Dynein heavy chain hydrolytic ATP-binding dynein motor region domain-containing protein</fullName>
    </submittedName>
</protein>
<dbReference type="Gene3D" id="1.10.8.710">
    <property type="match status" value="1"/>
</dbReference>
<feature type="compositionally biased region" description="Basic and acidic residues" evidence="1">
    <location>
        <begin position="51"/>
        <end position="72"/>
    </location>
</feature>
<accession>A0A915D6Y0</accession>
<keyword evidence="3" id="KW-1185">Reference proteome</keyword>
<evidence type="ECO:0000313" key="4">
    <source>
        <dbReference type="WBParaSite" id="jg16645"/>
    </source>
</evidence>
<evidence type="ECO:0000313" key="3">
    <source>
        <dbReference type="Proteomes" id="UP000887574"/>
    </source>
</evidence>
<organism evidence="3 4">
    <name type="scientific">Ditylenchus dipsaci</name>
    <dbReference type="NCBI Taxonomy" id="166011"/>
    <lineage>
        <taxon>Eukaryota</taxon>
        <taxon>Metazoa</taxon>
        <taxon>Ecdysozoa</taxon>
        <taxon>Nematoda</taxon>
        <taxon>Chromadorea</taxon>
        <taxon>Rhabditida</taxon>
        <taxon>Tylenchina</taxon>
        <taxon>Tylenchomorpha</taxon>
        <taxon>Sphaerularioidea</taxon>
        <taxon>Anguinidae</taxon>
        <taxon>Anguininae</taxon>
        <taxon>Ditylenchus</taxon>
    </lineage>
</organism>
<sequence>MTQPDRKLIAEVMLFSQGFQTAETLAKKMCHCSRCVKSSSPINTITTSRAEIQRISKDQHDKGTKSQERDIASRLPEQQF</sequence>
<dbReference type="AlphaFoldDB" id="A0A915D6Y0"/>
<dbReference type="Proteomes" id="UP000887574">
    <property type="component" value="Unplaced"/>
</dbReference>
<feature type="region of interest" description="Disordered" evidence="1">
    <location>
        <begin position="47"/>
        <end position="80"/>
    </location>
</feature>
<dbReference type="Pfam" id="PF12774">
    <property type="entry name" value="AAA_6"/>
    <property type="match status" value="1"/>
</dbReference>
<evidence type="ECO:0000256" key="1">
    <source>
        <dbReference type="SAM" id="MobiDB-lite"/>
    </source>
</evidence>
<proteinExistence type="predicted"/>
<dbReference type="WBParaSite" id="jg16645">
    <property type="protein sequence ID" value="jg16645"/>
    <property type="gene ID" value="jg16645"/>
</dbReference>
<evidence type="ECO:0000259" key="2">
    <source>
        <dbReference type="Pfam" id="PF12774"/>
    </source>
</evidence>
<dbReference type="InterPro" id="IPR043157">
    <property type="entry name" value="Dynein_AAA1S"/>
</dbReference>
<feature type="domain" description="Dynein heavy chain hydrolytic ATP-binding dynein motor region" evidence="2">
    <location>
        <begin position="1"/>
        <end position="34"/>
    </location>
</feature>
<dbReference type="InterPro" id="IPR035699">
    <property type="entry name" value="AAA_6"/>
</dbReference>
<reference evidence="4" key="1">
    <citation type="submission" date="2022-11" db="UniProtKB">
        <authorList>
            <consortium name="WormBaseParasite"/>
        </authorList>
    </citation>
    <scope>IDENTIFICATION</scope>
</reference>